<dbReference type="PROSITE" id="PS00041">
    <property type="entry name" value="HTH_ARAC_FAMILY_1"/>
    <property type="match status" value="1"/>
</dbReference>
<dbReference type="Pfam" id="PF12833">
    <property type="entry name" value="HTH_18"/>
    <property type="match status" value="1"/>
</dbReference>
<proteinExistence type="predicted"/>
<dbReference type="PROSITE" id="PS01124">
    <property type="entry name" value="HTH_ARAC_FAMILY_2"/>
    <property type="match status" value="1"/>
</dbReference>
<evidence type="ECO:0000259" key="4">
    <source>
        <dbReference type="PROSITE" id="PS01124"/>
    </source>
</evidence>
<dbReference type="SUPFAM" id="SSF46689">
    <property type="entry name" value="Homeodomain-like"/>
    <property type="match status" value="1"/>
</dbReference>
<evidence type="ECO:0000256" key="1">
    <source>
        <dbReference type="ARBA" id="ARBA00023015"/>
    </source>
</evidence>
<sequence length="333" mass="35483">MTESPGGALPLAGYGLFETGDVDEARECVARVFSAHRLAPVRGPADLDAHHNRVDLGGVSVNYLRYGATVSIDPGELGSYYLLQLPLAGGAEITCGGESVSAGPRRGTLLGPAGRVRMCWSGDCGKLLVQVRREVMSGYVQALLGGAAPGVPRFDLAVPMDAGPGRMLMDTVRFVTARLDADPAAAANPLVAAQLRQMLLSALVCGQAGDVASRLLVPEQGACPRYVRRAEEYIEAHAAEALTLEDVARACAVSARALQQGFRSHRGCTPMGFLREVRLRRVHAALADADPDDPPRVGEVALAWGFAHFGRFAARYRERFGEPPSQTLARARR</sequence>
<evidence type="ECO:0000313" key="5">
    <source>
        <dbReference type="EMBL" id="QEA05220.1"/>
    </source>
</evidence>
<dbReference type="InterPro" id="IPR050204">
    <property type="entry name" value="AraC_XylS_family_regulators"/>
</dbReference>
<dbReference type="InterPro" id="IPR018060">
    <property type="entry name" value="HTH_AraC"/>
</dbReference>
<dbReference type="PANTHER" id="PTHR46796">
    <property type="entry name" value="HTH-TYPE TRANSCRIPTIONAL ACTIVATOR RHAS-RELATED"/>
    <property type="match status" value="1"/>
</dbReference>
<reference evidence="5" key="1">
    <citation type="submission" date="2019-06" db="EMBL/GenBank/DDBJ databases">
        <authorList>
            <person name="Murdoch R.W."/>
            <person name="Fathepure B."/>
        </authorList>
    </citation>
    <scope>NUCLEOTIDE SEQUENCE</scope>
</reference>
<keyword evidence="1" id="KW-0805">Transcription regulation</keyword>
<dbReference type="Gene3D" id="1.10.10.60">
    <property type="entry name" value="Homeodomain-like"/>
    <property type="match status" value="1"/>
</dbReference>
<dbReference type="GO" id="GO:0043565">
    <property type="term" value="F:sequence-specific DNA binding"/>
    <property type="evidence" value="ECO:0007669"/>
    <property type="project" value="InterPro"/>
</dbReference>
<feature type="domain" description="HTH araC/xylS-type" evidence="4">
    <location>
        <begin position="228"/>
        <end position="330"/>
    </location>
</feature>
<keyword evidence="2" id="KW-0238">DNA-binding</keyword>
<dbReference type="PANTHER" id="PTHR46796:SF12">
    <property type="entry name" value="HTH-TYPE DNA-BINDING TRANSCRIPTIONAL ACTIVATOR EUTR"/>
    <property type="match status" value="1"/>
</dbReference>
<gene>
    <name evidence="5" type="ORF">KBTEX_01540</name>
</gene>
<dbReference type="GO" id="GO:0003700">
    <property type="term" value="F:DNA-binding transcription factor activity"/>
    <property type="evidence" value="ECO:0007669"/>
    <property type="project" value="InterPro"/>
</dbReference>
<name>A0A5B8R921_9ZZZZ</name>
<organism evidence="5">
    <name type="scientific">uncultured organism</name>
    <dbReference type="NCBI Taxonomy" id="155900"/>
    <lineage>
        <taxon>unclassified sequences</taxon>
        <taxon>environmental samples</taxon>
    </lineage>
</organism>
<dbReference type="SMART" id="SM00342">
    <property type="entry name" value="HTH_ARAC"/>
    <property type="match status" value="1"/>
</dbReference>
<dbReference type="AlphaFoldDB" id="A0A5B8R921"/>
<dbReference type="InterPro" id="IPR035418">
    <property type="entry name" value="AraC-bd_2"/>
</dbReference>
<dbReference type="EMBL" id="MN079097">
    <property type="protein sequence ID" value="QEA05220.1"/>
    <property type="molecule type" value="Genomic_DNA"/>
</dbReference>
<dbReference type="InterPro" id="IPR018062">
    <property type="entry name" value="HTH_AraC-typ_CS"/>
</dbReference>
<protein>
    <recommendedName>
        <fullName evidence="4">HTH araC/xylS-type domain-containing protein</fullName>
    </recommendedName>
</protein>
<keyword evidence="3" id="KW-0804">Transcription</keyword>
<dbReference type="InterPro" id="IPR009057">
    <property type="entry name" value="Homeodomain-like_sf"/>
</dbReference>
<evidence type="ECO:0000256" key="2">
    <source>
        <dbReference type="ARBA" id="ARBA00023125"/>
    </source>
</evidence>
<accession>A0A5B8R921</accession>
<evidence type="ECO:0000256" key="3">
    <source>
        <dbReference type="ARBA" id="ARBA00023163"/>
    </source>
</evidence>
<dbReference type="Pfam" id="PF14525">
    <property type="entry name" value="AraC_binding_2"/>
    <property type="match status" value="1"/>
</dbReference>